<dbReference type="Pfam" id="PF03466">
    <property type="entry name" value="LysR_substrate"/>
    <property type="match status" value="1"/>
</dbReference>
<dbReference type="Gene3D" id="1.10.10.10">
    <property type="entry name" value="Winged helix-like DNA-binding domain superfamily/Winged helix DNA-binding domain"/>
    <property type="match status" value="1"/>
</dbReference>
<organism evidence="6 7">
    <name type="scientific">Vibrio maritimus</name>
    <dbReference type="NCBI Taxonomy" id="990268"/>
    <lineage>
        <taxon>Bacteria</taxon>
        <taxon>Pseudomonadati</taxon>
        <taxon>Pseudomonadota</taxon>
        <taxon>Gammaproteobacteria</taxon>
        <taxon>Vibrionales</taxon>
        <taxon>Vibrionaceae</taxon>
        <taxon>Vibrio</taxon>
    </lineage>
</organism>
<accession>A0A090RW69</accession>
<dbReference type="FunFam" id="1.10.10.10:FF:000001">
    <property type="entry name" value="LysR family transcriptional regulator"/>
    <property type="match status" value="1"/>
</dbReference>
<evidence type="ECO:0000256" key="2">
    <source>
        <dbReference type="ARBA" id="ARBA00023015"/>
    </source>
</evidence>
<dbReference type="SUPFAM" id="SSF53850">
    <property type="entry name" value="Periplasmic binding protein-like II"/>
    <property type="match status" value="1"/>
</dbReference>
<keyword evidence="3" id="KW-0238">DNA-binding</keyword>
<dbReference type="OrthoDB" id="5526340at2"/>
<keyword evidence="4" id="KW-0804">Transcription</keyword>
<feature type="domain" description="HTH lysR-type" evidence="5">
    <location>
        <begin position="6"/>
        <end position="63"/>
    </location>
</feature>
<dbReference type="PANTHER" id="PTHR30537:SF74">
    <property type="entry name" value="HTH-TYPE TRANSCRIPTIONAL REGULATOR TRPI"/>
    <property type="match status" value="1"/>
</dbReference>
<comment type="caution">
    <text evidence="6">The sequence shown here is derived from an EMBL/GenBank/DDBJ whole genome shotgun (WGS) entry which is preliminary data.</text>
</comment>
<dbReference type="Pfam" id="PF00126">
    <property type="entry name" value="HTH_1"/>
    <property type="match status" value="1"/>
</dbReference>
<dbReference type="EMBL" id="BBMR01000004">
    <property type="protein sequence ID" value="GAL19705.1"/>
    <property type="molecule type" value="Genomic_DNA"/>
</dbReference>
<sequence length="315" mass="36353">MKDKLPPLQGLYYFYQAAKLGSFKDAASTLYVSAAAISQQIRQLEEQLGCELFYRQHRKVMLTAEGHSLFKELSQGFEQIIRGVQSIHNDAEPNRLSISTLPSFAQHWLVPRIQSFREQYPELSLLLEPNNKLVTFQDDSVDICIRYGEGQYPDVESRLLMEDIIYPVCHPLYQQQHNIHTIHDLHKADLIEDTWPDMDWSLWLNHVGAPIGTRTLQYNGAHFVVEGALSVQGVGLIKHSLAYRYIKEGTLVRIGDFALKPRFAYYVCAPANHFNRPKIQTFLSWLNQEVDEFKRCDMSHLSVIETDYVLRPNSL</sequence>
<proteinExistence type="inferred from homology"/>
<dbReference type="InterPro" id="IPR036390">
    <property type="entry name" value="WH_DNA-bd_sf"/>
</dbReference>
<protein>
    <submittedName>
        <fullName evidence="6">Putative transcriptional regulator LysR family</fullName>
    </submittedName>
</protein>
<evidence type="ECO:0000256" key="4">
    <source>
        <dbReference type="ARBA" id="ARBA00023163"/>
    </source>
</evidence>
<dbReference type="SUPFAM" id="SSF46785">
    <property type="entry name" value="Winged helix' DNA-binding domain"/>
    <property type="match status" value="1"/>
</dbReference>
<dbReference type="STRING" id="990268.JCM19235_1061"/>
<evidence type="ECO:0000259" key="5">
    <source>
        <dbReference type="PROSITE" id="PS50931"/>
    </source>
</evidence>
<evidence type="ECO:0000313" key="7">
    <source>
        <dbReference type="Proteomes" id="UP000029228"/>
    </source>
</evidence>
<dbReference type="GO" id="GO:0006351">
    <property type="term" value="P:DNA-templated transcription"/>
    <property type="evidence" value="ECO:0007669"/>
    <property type="project" value="TreeGrafter"/>
</dbReference>
<evidence type="ECO:0000313" key="6">
    <source>
        <dbReference type="EMBL" id="GAL19705.1"/>
    </source>
</evidence>
<dbReference type="Gene3D" id="3.40.190.10">
    <property type="entry name" value="Periplasmic binding protein-like II"/>
    <property type="match status" value="2"/>
</dbReference>
<dbReference type="PANTHER" id="PTHR30537">
    <property type="entry name" value="HTH-TYPE TRANSCRIPTIONAL REGULATOR"/>
    <property type="match status" value="1"/>
</dbReference>
<gene>
    <name evidence="6" type="ORF">JCM19235_1061</name>
</gene>
<dbReference type="Proteomes" id="UP000029228">
    <property type="component" value="Unassembled WGS sequence"/>
</dbReference>
<dbReference type="GO" id="GO:0003700">
    <property type="term" value="F:DNA-binding transcription factor activity"/>
    <property type="evidence" value="ECO:0007669"/>
    <property type="project" value="InterPro"/>
</dbReference>
<dbReference type="CDD" id="cd08432">
    <property type="entry name" value="PBP2_GcdR_TrpI_HvrB_AmpR_like"/>
    <property type="match status" value="1"/>
</dbReference>
<evidence type="ECO:0000256" key="1">
    <source>
        <dbReference type="ARBA" id="ARBA00009437"/>
    </source>
</evidence>
<reference evidence="6 7" key="1">
    <citation type="submission" date="2014-09" db="EMBL/GenBank/DDBJ databases">
        <title>Vibrio maritimus JCM 19235. (C45) whole genome shotgun sequence.</title>
        <authorList>
            <person name="Sawabe T."/>
            <person name="Meirelles P."/>
            <person name="Nakanishi M."/>
            <person name="Sayaka M."/>
            <person name="Hattori M."/>
            <person name="Ohkuma M."/>
        </authorList>
    </citation>
    <scope>NUCLEOTIDE SEQUENCE [LARGE SCALE GENOMIC DNA]</scope>
    <source>
        <strain evidence="7">JCM19235</strain>
    </source>
</reference>
<comment type="similarity">
    <text evidence="1">Belongs to the LysR transcriptional regulatory family.</text>
</comment>
<keyword evidence="7" id="KW-1185">Reference proteome</keyword>
<dbReference type="InterPro" id="IPR058163">
    <property type="entry name" value="LysR-type_TF_proteobact-type"/>
</dbReference>
<dbReference type="PROSITE" id="PS50931">
    <property type="entry name" value="HTH_LYSR"/>
    <property type="match status" value="1"/>
</dbReference>
<dbReference type="InterPro" id="IPR005119">
    <property type="entry name" value="LysR_subst-bd"/>
</dbReference>
<dbReference type="AlphaFoldDB" id="A0A090RW69"/>
<dbReference type="InterPro" id="IPR000847">
    <property type="entry name" value="LysR_HTH_N"/>
</dbReference>
<dbReference type="InterPro" id="IPR036388">
    <property type="entry name" value="WH-like_DNA-bd_sf"/>
</dbReference>
<keyword evidence="2" id="KW-0805">Transcription regulation</keyword>
<evidence type="ECO:0000256" key="3">
    <source>
        <dbReference type="ARBA" id="ARBA00023125"/>
    </source>
</evidence>
<dbReference type="PRINTS" id="PR00039">
    <property type="entry name" value="HTHLYSR"/>
</dbReference>
<name>A0A090RW69_9VIBR</name>
<dbReference type="GO" id="GO:0043565">
    <property type="term" value="F:sequence-specific DNA binding"/>
    <property type="evidence" value="ECO:0007669"/>
    <property type="project" value="TreeGrafter"/>
</dbReference>